<sequence precursor="true">MKHTLILFLIALLWSAQAQANTSFTVSDVRVEGLQQVDPGTVFRNFPVVTGDRVDEVGLAAATRQLFRSGFFEDVQILREGDVLVLQLRERPAVAIIRISGNKAIKEADLREGLRQSGLQEGDVFRRATLDQIELDLMRVYSSQGRYGADIQTEVEPLSGNRVALNITIREGQIASIQHINIVGNSVFSDDELTDLFSLKLPNFFSFYTKSDQYSREKLSGDLERLRSHYLDRGYINFSIDSAQVSITPDKKDVYITVDITEGEQFRVRDVSMVGTLVLPETELQQKVSLGQGDVFSRREMTESQERLVKLLGDQGYMFANVSPIPELNDDNTVSIRYFVEPGKQTYVRRINIRGNTRSTDEVVRRELEQMEAGVVSTSAIERSKTRIERTGHFRNVNIETRPVPGTDDQVDLDISVEEQQSGQLSASIGFSQSDGIIVQLGVSQDNFLGSGKSVAFNISNSSTLTEYSFNYLDPYFTVDGVSRGFNFYYREEDFDEDDRGDYNTDGIGGGVTFGYPIDDFQRLSFSGDVEFLRLKPNSFLCTDPNDRSTCPETNNVIQTFLDDNGDEYLNWKLTAGWSDNRLNRGFFPTKGYQQGATLEVSLPGSDLSYYRAQYNNRAYFPLNRDETWVAALRGRVGYADAYGNNDYPFFKNYYAGGLSSIRGFEANTLGPRYERGAGREPRSMGGNVLVAGSAELIFPMPFLKDKSAWRTLMFMDAGNVYTTNCLKNNVGTSNSSCVDGVDLSDLRYSVGVGLSWLTPVGPLSISLGKALNTKPGDETEVFQFALGQTF</sequence>
<evidence type="ECO:0000256" key="3">
    <source>
        <dbReference type="ARBA" id="ARBA00022692"/>
    </source>
</evidence>
<feature type="domain" description="POTRA" evidence="10">
    <location>
        <begin position="346"/>
        <end position="420"/>
    </location>
</feature>
<feature type="domain" description="POTRA" evidence="10">
    <location>
        <begin position="92"/>
        <end position="172"/>
    </location>
</feature>
<dbReference type="InterPro" id="IPR000184">
    <property type="entry name" value="Bac_surfAg_D15"/>
</dbReference>
<organism evidence="11 12">
    <name type="scientific">Nitrincola tapanii</name>
    <dbReference type="NCBI Taxonomy" id="1708751"/>
    <lineage>
        <taxon>Bacteria</taxon>
        <taxon>Pseudomonadati</taxon>
        <taxon>Pseudomonadota</taxon>
        <taxon>Gammaproteobacteria</taxon>
        <taxon>Oceanospirillales</taxon>
        <taxon>Oceanospirillaceae</taxon>
        <taxon>Nitrincola</taxon>
    </lineage>
</organism>
<feature type="signal peptide" evidence="8">
    <location>
        <begin position="1"/>
        <end position="20"/>
    </location>
</feature>
<dbReference type="InterPro" id="IPR010827">
    <property type="entry name" value="BamA/TamA_POTRA"/>
</dbReference>
<keyword evidence="5 8" id="KW-0677">Repeat</keyword>
<evidence type="ECO:0000256" key="4">
    <source>
        <dbReference type="ARBA" id="ARBA00022729"/>
    </source>
</evidence>
<comment type="caution">
    <text evidence="11">The sequence shown here is derived from an EMBL/GenBank/DDBJ whole genome shotgun (WGS) entry which is preliminary data.</text>
</comment>
<dbReference type="AlphaFoldDB" id="A0A5A9W1K4"/>
<reference evidence="11 12" key="1">
    <citation type="submission" date="2019-03" db="EMBL/GenBank/DDBJ databases">
        <title>Nitrincola sp. nov. isolated from an Indian soda lake.</title>
        <authorList>
            <person name="Joshi A."/>
            <person name="Thite S.V."/>
            <person name="Joseph N."/>
            <person name="Dhotre D."/>
            <person name="Moorthy M."/>
            <person name="Shouche Y.S."/>
        </authorList>
    </citation>
    <scope>NUCLEOTIDE SEQUENCE [LARGE SCALE GENOMIC DNA]</scope>
    <source>
        <strain evidence="11 12">MEB193</strain>
    </source>
</reference>
<dbReference type="FunFam" id="3.10.20.310:FF:000002">
    <property type="entry name" value="Outer membrane protein assembly factor BamA"/>
    <property type="match status" value="1"/>
</dbReference>
<dbReference type="GO" id="GO:0043165">
    <property type="term" value="P:Gram-negative-bacterium-type cell outer membrane assembly"/>
    <property type="evidence" value="ECO:0007669"/>
    <property type="project" value="UniProtKB-UniRule"/>
</dbReference>
<keyword evidence="3 8" id="KW-0812">Transmembrane</keyword>
<dbReference type="HAMAP" id="MF_01430">
    <property type="entry name" value="OM_assembly_BamA"/>
    <property type="match status" value="1"/>
</dbReference>
<evidence type="ECO:0000256" key="1">
    <source>
        <dbReference type="ARBA" id="ARBA00004370"/>
    </source>
</evidence>
<keyword evidence="12" id="KW-1185">Reference proteome</keyword>
<feature type="domain" description="POTRA" evidence="10">
    <location>
        <begin position="24"/>
        <end position="91"/>
    </location>
</feature>
<dbReference type="RefSeq" id="WP_149390851.1">
    <property type="nucleotide sequence ID" value="NZ_SMRS01000005.1"/>
</dbReference>
<dbReference type="GO" id="GO:0051205">
    <property type="term" value="P:protein insertion into membrane"/>
    <property type="evidence" value="ECO:0007669"/>
    <property type="project" value="UniProtKB-UniRule"/>
</dbReference>
<name>A0A5A9W1K4_9GAMM</name>
<keyword evidence="7 8" id="KW-0998">Cell outer membrane</keyword>
<dbReference type="PANTHER" id="PTHR12815">
    <property type="entry name" value="SORTING AND ASSEMBLY MACHINERY SAMM50 PROTEIN FAMILY MEMBER"/>
    <property type="match status" value="1"/>
</dbReference>
<evidence type="ECO:0000256" key="2">
    <source>
        <dbReference type="ARBA" id="ARBA00022452"/>
    </source>
</evidence>
<gene>
    <name evidence="8 11" type="primary">bamA</name>
    <name evidence="11" type="ORF">E1H14_07515</name>
</gene>
<dbReference type="InterPro" id="IPR034746">
    <property type="entry name" value="POTRA"/>
</dbReference>
<keyword evidence="6 8" id="KW-0472">Membrane</keyword>
<comment type="subunit">
    <text evidence="8">Part of the Bam complex.</text>
</comment>
<dbReference type="PROSITE" id="PS51779">
    <property type="entry name" value="POTRA"/>
    <property type="match status" value="5"/>
</dbReference>
<keyword evidence="4 8" id="KW-0732">Signal</keyword>
<protein>
    <recommendedName>
        <fullName evidence="8 9">Outer membrane protein assembly factor BamA</fullName>
    </recommendedName>
</protein>
<evidence type="ECO:0000256" key="9">
    <source>
        <dbReference type="NCBIfam" id="TIGR03303"/>
    </source>
</evidence>
<evidence type="ECO:0000313" key="11">
    <source>
        <dbReference type="EMBL" id="KAA0874670.1"/>
    </source>
</evidence>
<comment type="subcellular location">
    <subcellularLocation>
        <location evidence="8">Cell outer membrane</location>
    </subcellularLocation>
    <subcellularLocation>
        <location evidence="1">Membrane</location>
    </subcellularLocation>
</comment>
<dbReference type="InterPro" id="IPR023707">
    <property type="entry name" value="OM_assembly_BamA"/>
</dbReference>
<dbReference type="Proteomes" id="UP000325302">
    <property type="component" value="Unassembled WGS sequence"/>
</dbReference>
<dbReference type="GO" id="GO:1990063">
    <property type="term" value="C:Bam protein complex"/>
    <property type="evidence" value="ECO:0007669"/>
    <property type="project" value="TreeGrafter"/>
</dbReference>
<dbReference type="Gene3D" id="2.40.160.50">
    <property type="entry name" value="membrane protein fhac: a member of the omp85/tpsb transporter family"/>
    <property type="match status" value="1"/>
</dbReference>
<dbReference type="Pfam" id="PF01103">
    <property type="entry name" value="Omp85"/>
    <property type="match status" value="1"/>
</dbReference>
<dbReference type="PIRSF" id="PIRSF006076">
    <property type="entry name" value="OM_assembly_OMP85"/>
    <property type="match status" value="1"/>
</dbReference>
<evidence type="ECO:0000256" key="7">
    <source>
        <dbReference type="ARBA" id="ARBA00023237"/>
    </source>
</evidence>
<dbReference type="OrthoDB" id="9803054at2"/>
<accession>A0A5A9W1K4</accession>
<evidence type="ECO:0000313" key="12">
    <source>
        <dbReference type="Proteomes" id="UP000325302"/>
    </source>
</evidence>
<feature type="domain" description="POTRA" evidence="10">
    <location>
        <begin position="266"/>
        <end position="343"/>
    </location>
</feature>
<dbReference type="NCBIfam" id="TIGR03303">
    <property type="entry name" value="OM_YaeT"/>
    <property type="match status" value="1"/>
</dbReference>
<evidence type="ECO:0000256" key="6">
    <source>
        <dbReference type="ARBA" id="ARBA00023136"/>
    </source>
</evidence>
<keyword evidence="2 8" id="KW-1134">Transmembrane beta strand</keyword>
<dbReference type="Pfam" id="PF07244">
    <property type="entry name" value="POTRA"/>
    <property type="match status" value="4"/>
</dbReference>
<feature type="domain" description="POTRA" evidence="10">
    <location>
        <begin position="175"/>
        <end position="263"/>
    </location>
</feature>
<comment type="similarity">
    <text evidence="8">Belongs to the BamA family.</text>
</comment>
<proteinExistence type="inferred from homology"/>
<feature type="chain" id="PRO_5023328386" description="Outer membrane protein assembly factor BamA" evidence="8">
    <location>
        <begin position="21"/>
        <end position="791"/>
    </location>
</feature>
<comment type="function">
    <text evidence="8">Part of the outer membrane protein assembly complex, which is involved in assembly and insertion of beta-barrel proteins into the outer membrane.</text>
</comment>
<evidence type="ECO:0000259" key="10">
    <source>
        <dbReference type="PROSITE" id="PS51779"/>
    </source>
</evidence>
<dbReference type="Gene3D" id="3.10.20.310">
    <property type="entry name" value="membrane protein fhac"/>
    <property type="match status" value="5"/>
</dbReference>
<evidence type="ECO:0000256" key="8">
    <source>
        <dbReference type="HAMAP-Rule" id="MF_01430"/>
    </source>
</evidence>
<dbReference type="InterPro" id="IPR039910">
    <property type="entry name" value="D15-like"/>
</dbReference>
<dbReference type="EMBL" id="SMRS01000005">
    <property type="protein sequence ID" value="KAA0874670.1"/>
    <property type="molecule type" value="Genomic_DNA"/>
</dbReference>
<evidence type="ECO:0000256" key="5">
    <source>
        <dbReference type="ARBA" id="ARBA00022737"/>
    </source>
</evidence>
<dbReference type="PANTHER" id="PTHR12815:SF23">
    <property type="entry name" value="OUTER MEMBRANE PROTEIN ASSEMBLY FACTOR BAMA"/>
    <property type="match status" value="1"/>
</dbReference>